<dbReference type="Proteomes" id="UP000051927">
    <property type="component" value="Unassembled WGS sequence"/>
</dbReference>
<organism evidence="4 5">
    <name type="scientific">Lancefieldella rimae</name>
    <dbReference type="NCBI Taxonomy" id="1383"/>
    <lineage>
        <taxon>Bacteria</taxon>
        <taxon>Bacillati</taxon>
        <taxon>Actinomycetota</taxon>
        <taxon>Coriobacteriia</taxon>
        <taxon>Coriobacteriales</taxon>
        <taxon>Atopobiaceae</taxon>
        <taxon>Lancefieldella</taxon>
    </lineage>
</organism>
<dbReference type="Gene3D" id="3.40.630.30">
    <property type="match status" value="1"/>
</dbReference>
<dbReference type="SUPFAM" id="SSF55729">
    <property type="entry name" value="Acyl-CoA N-acyltransferases (Nat)"/>
    <property type="match status" value="1"/>
</dbReference>
<dbReference type="InterPro" id="IPR000182">
    <property type="entry name" value="GNAT_dom"/>
</dbReference>
<proteinExistence type="predicted"/>
<evidence type="ECO:0000256" key="1">
    <source>
        <dbReference type="ARBA" id="ARBA00022679"/>
    </source>
</evidence>
<reference evidence="4 5" key="1">
    <citation type="journal article" date="2015" name="Genome Announc.">
        <title>Expanding the biotechnology potential of lactobacilli through comparative genomics of 213 strains and associated genera.</title>
        <authorList>
            <person name="Sun Z."/>
            <person name="Harris H.M."/>
            <person name="McCann A."/>
            <person name="Guo C."/>
            <person name="Argimon S."/>
            <person name="Zhang W."/>
            <person name="Yang X."/>
            <person name="Jeffery I.B."/>
            <person name="Cooney J.C."/>
            <person name="Kagawa T.F."/>
            <person name="Liu W."/>
            <person name="Song Y."/>
            <person name="Salvetti E."/>
            <person name="Wrobel A."/>
            <person name="Rasinkangas P."/>
            <person name="Parkhill J."/>
            <person name="Rea M.C."/>
            <person name="O'Sullivan O."/>
            <person name="Ritari J."/>
            <person name="Douillard F.P."/>
            <person name="Paul Ross R."/>
            <person name="Yang R."/>
            <person name="Briner A.E."/>
            <person name="Felis G.E."/>
            <person name="de Vos W.M."/>
            <person name="Barrangou R."/>
            <person name="Klaenhammer T.R."/>
            <person name="Caufield P.W."/>
            <person name="Cui Y."/>
            <person name="Zhang H."/>
            <person name="O'Toole P.W."/>
        </authorList>
    </citation>
    <scope>NUCLEOTIDE SEQUENCE [LARGE SCALE GENOMIC DNA]</scope>
    <source>
        <strain evidence="4 5">DSM 7090</strain>
    </source>
</reference>
<comment type="caution">
    <text evidence="4">The sequence shown here is derived from an EMBL/GenBank/DDBJ whole genome shotgun (WGS) entry which is preliminary data.</text>
</comment>
<evidence type="ECO:0000313" key="5">
    <source>
        <dbReference type="Proteomes" id="UP000051927"/>
    </source>
</evidence>
<dbReference type="InterPro" id="IPR050680">
    <property type="entry name" value="YpeA/RimI_acetyltransf"/>
</dbReference>
<protein>
    <submittedName>
        <fullName evidence="4">Acetyltransferase, gnat family</fullName>
    </submittedName>
</protein>
<dbReference type="RefSeq" id="WP_003148399.1">
    <property type="nucleotide sequence ID" value="NZ_JQCP01000001.1"/>
</dbReference>
<sequence length="292" mass="32584">MLRLERINGKNVWDILELKVSEEQKAFVAGNDVSIIEAYTSITGNGHVFPFGIYEGAVPVGFLMVGFGADDCWDDAPAIAYGSYDLRRLMIDAKHQGKGYGKEALKLALEFIRTFPCGKADYCWLSYEPENEAARNLYRSFGFVETGEKDGEELIAVLKLASNVPAGMSGNKELLANGAVFTSDNEELLAQFFQAENMRDWETYETFLAEDVVWELREAGKTTTIRGKRAYMNHIRSAYKGSGATFSCESLYIGADASCLAAMLVNDAGMRSCDMFWFEDEKIVFELEVILD</sequence>
<evidence type="ECO:0000259" key="3">
    <source>
        <dbReference type="PROSITE" id="PS51186"/>
    </source>
</evidence>
<dbReference type="InterPro" id="IPR032710">
    <property type="entry name" value="NTF2-like_dom_sf"/>
</dbReference>
<keyword evidence="5" id="KW-1185">Reference proteome</keyword>
<dbReference type="EMBL" id="JQCP01000001">
    <property type="protein sequence ID" value="KRO02882.1"/>
    <property type="molecule type" value="Genomic_DNA"/>
</dbReference>
<dbReference type="InterPro" id="IPR037401">
    <property type="entry name" value="SnoaL-like"/>
</dbReference>
<dbReference type="Pfam" id="PF12680">
    <property type="entry name" value="SnoaL_2"/>
    <property type="match status" value="1"/>
</dbReference>
<dbReference type="CDD" id="cd04301">
    <property type="entry name" value="NAT_SF"/>
    <property type="match status" value="1"/>
</dbReference>
<dbReference type="GeneID" id="84904291"/>
<gene>
    <name evidence="4" type="ORF">IV60_GL000050</name>
</gene>
<keyword evidence="2" id="KW-0012">Acyltransferase</keyword>
<evidence type="ECO:0000313" key="4">
    <source>
        <dbReference type="EMBL" id="KRO02882.1"/>
    </source>
</evidence>
<evidence type="ECO:0000256" key="2">
    <source>
        <dbReference type="ARBA" id="ARBA00023315"/>
    </source>
</evidence>
<accession>A0ABR5Q318</accession>
<dbReference type="PANTHER" id="PTHR43420">
    <property type="entry name" value="ACETYLTRANSFERASE"/>
    <property type="match status" value="1"/>
</dbReference>
<feature type="domain" description="N-acetyltransferase" evidence="3">
    <location>
        <begin position="2"/>
        <end position="161"/>
    </location>
</feature>
<dbReference type="Pfam" id="PF00583">
    <property type="entry name" value="Acetyltransf_1"/>
    <property type="match status" value="1"/>
</dbReference>
<dbReference type="Gene3D" id="3.10.450.50">
    <property type="match status" value="1"/>
</dbReference>
<keyword evidence="1" id="KW-0808">Transferase</keyword>
<dbReference type="SUPFAM" id="SSF54427">
    <property type="entry name" value="NTF2-like"/>
    <property type="match status" value="1"/>
</dbReference>
<name>A0ABR5Q318_9ACTN</name>
<dbReference type="InterPro" id="IPR016181">
    <property type="entry name" value="Acyl_CoA_acyltransferase"/>
</dbReference>
<dbReference type="PROSITE" id="PS51186">
    <property type="entry name" value="GNAT"/>
    <property type="match status" value="1"/>
</dbReference>